<dbReference type="AlphaFoldDB" id="A0A6G0VRP0"/>
<dbReference type="OrthoDB" id="10323052at2759"/>
<organism evidence="2 3">
    <name type="scientific">Aphis craccivora</name>
    <name type="common">Cowpea aphid</name>
    <dbReference type="NCBI Taxonomy" id="307492"/>
    <lineage>
        <taxon>Eukaryota</taxon>
        <taxon>Metazoa</taxon>
        <taxon>Ecdysozoa</taxon>
        <taxon>Arthropoda</taxon>
        <taxon>Hexapoda</taxon>
        <taxon>Insecta</taxon>
        <taxon>Pterygota</taxon>
        <taxon>Neoptera</taxon>
        <taxon>Paraneoptera</taxon>
        <taxon>Hemiptera</taxon>
        <taxon>Sternorrhyncha</taxon>
        <taxon>Aphidomorpha</taxon>
        <taxon>Aphidoidea</taxon>
        <taxon>Aphididae</taxon>
        <taxon>Aphidini</taxon>
        <taxon>Aphis</taxon>
        <taxon>Aphis</taxon>
    </lineage>
</organism>
<protein>
    <submittedName>
        <fullName evidence="2">Zinc finger MYM-type protein 1-like</fullName>
    </submittedName>
</protein>
<evidence type="ECO:0000313" key="3">
    <source>
        <dbReference type="Proteomes" id="UP000478052"/>
    </source>
</evidence>
<name>A0A6G0VRP0_APHCR</name>
<gene>
    <name evidence="2" type="ORF">FWK35_00031873</name>
</gene>
<comment type="caution">
    <text evidence="2">The sequence shown here is derived from an EMBL/GenBank/DDBJ whole genome shotgun (WGS) entry which is preliminary data.</text>
</comment>
<proteinExistence type="predicted"/>
<reference evidence="2 3" key="1">
    <citation type="submission" date="2019-08" db="EMBL/GenBank/DDBJ databases">
        <title>Whole genome of Aphis craccivora.</title>
        <authorList>
            <person name="Voronova N.V."/>
            <person name="Shulinski R.S."/>
            <person name="Bandarenka Y.V."/>
            <person name="Zhorov D.G."/>
            <person name="Warner D."/>
        </authorList>
    </citation>
    <scope>NUCLEOTIDE SEQUENCE [LARGE SCALE GENOMIC DNA]</scope>
    <source>
        <strain evidence="2">180601</strain>
        <tissue evidence="2">Whole Body</tissue>
    </source>
</reference>
<dbReference type="EMBL" id="VUJU01013043">
    <property type="protein sequence ID" value="KAF0706082.1"/>
    <property type="molecule type" value="Genomic_DNA"/>
</dbReference>
<accession>A0A6G0VRP0</accession>
<evidence type="ECO:0000256" key="1">
    <source>
        <dbReference type="SAM" id="MobiDB-lite"/>
    </source>
</evidence>
<evidence type="ECO:0000313" key="2">
    <source>
        <dbReference type="EMBL" id="KAF0706082.1"/>
    </source>
</evidence>
<sequence length="272" mass="31750">MRSDKIFQIICNETIIFMEKSEFEFTSLLIKRDFNPDHVITEPKQEYKVKTYFMIIIDAAIVSIETRFHSTCQHLLKDISLFSTAHLKQTKKDPTTLPKDAFKTFCNLYHNFVNYEDLRTECIQYSRSFFEFDDAIGFQKTYIHGEKYTSNNDSEHESEENSDSYRNEDEGKNMYVHKHKNLGTLLNMLQVCQKAGLKNVFPCHYDALHIACTLLVASTTPERTFSKLRTTISQDRLEQLLLMSCESDIKIDNGQVIDTFFNCSSVLKKHLL</sequence>
<feature type="region of interest" description="Disordered" evidence="1">
    <location>
        <begin position="149"/>
        <end position="168"/>
    </location>
</feature>
<keyword evidence="3" id="KW-1185">Reference proteome</keyword>
<dbReference type="Proteomes" id="UP000478052">
    <property type="component" value="Unassembled WGS sequence"/>
</dbReference>